<evidence type="ECO:0000313" key="6">
    <source>
        <dbReference type="Proteomes" id="UP000656813"/>
    </source>
</evidence>
<dbReference type="PANTHER" id="PTHR43976:SF16">
    <property type="entry name" value="SHORT-CHAIN DEHYDROGENASE_REDUCTASE FAMILY PROTEIN"/>
    <property type="match status" value="1"/>
</dbReference>
<comment type="similarity">
    <text evidence="1 3">Belongs to the short-chain dehydrogenases/reductases (SDR) family.</text>
</comment>
<dbReference type="PRINTS" id="PR00081">
    <property type="entry name" value="GDHRDH"/>
</dbReference>
<keyword evidence="6" id="KW-1185">Reference proteome</keyword>
<dbReference type="GO" id="GO:0016491">
    <property type="term" value="F:oxidoreductase activity"/>
    <property type="evidence" value="ECO:0007669"/>
    <property type="project" value="UniProtKB-KW"/>
</dbReference>
<evidence type="ECO:0000256" key="1">
    <source>
        <dbReference type="ARBA" id="ARBA00006484"/>
    </source>
</evidence>
<name>A0A8J3A010_9BACL</name>
<dbReference type="FunFam" id="3.40.50.720:FF:000084">
    <property type="entry name" value="Short-chain dehydrogenase reductase"/>
    <property type="match status" value="1"/>
</dbReference>
<dbReference type="RefSeq" id="WP_188498910.1">
    <property type="nucleotide sequence ID" value="NZ_BMFV01000039.1"/>
</dbReference>
<dbReference type="SUPFAM" id="SSF51735">
    <property type="entry name" value="NAD(P)-binding Rossmann-fold domains"/>
    <property type="match status" value="1"/>
</dbReference>
<dbReference type="SMART" id="SM00822">
    <property type="entry name" value="PKS_KR"/>
    <property type="match status" value="1"/>
</dbReference>
<dbReference type="InterPro" id="IPR020904">
    <property type="entry name" value="Sc_DH/Rdtase_CS"/>
</dbReference>
<comment type="caution">
    <text evidence="5">The sequence shown here is derived from an EMBL/GenBank/DDBJ whole genome shotgun (WGS) entry which is preliminary data.</text>
</comment>
<dbReference type="Gene3D" id="3.40.50.720">
    <property type="entry name" value="NAD(P)-binding Rossmann-like Domain"/>
    <property type="match status" value="1"/>
</dbReference>
<dbReference type="GO" id="GO:0008206">
    <property type="term" value="P:bile acid metabolic process"/>
    <property type="evidence" value="ECO:0007669"/>
    <property type="project" value="UniProtKB-ARBA"/>
</dbReference>
<proteinExistence type="inferred from homology"/>
<dbReference type="InterPro" id="IPR036291">
    <property type="entry name" value="NAD(P)-bd_dom_sf"/>
</dbReference>
<reference evidence="5" key="2">
    <citation type="submission" date="2020-09" db="EMBL/GenBank/DDBJ databases">
        <authorList>
            <person name="Sun Q."/>
            <person name="Zhou Y."/>
        </authorList>
    </citation>
    <scope>NUCLEOTIDE SEQUENCE</scope>
    <source>
        <strain evidence="5">CGMCC 1.12777</strain>
    </source>
</reference>
<evidence type="ECO:0000259" key="4">
    <source>
        <dbReference type="SMART" id="SM00822"/>
    </source>
</evidence>
<dbReference type="PRINTS" id="PR00080">
    <property type="entry name" value="SDRFAMILY"/>
</dbReference>
<feature type="domain" description="Ketoreductase" evidence="4">
    <location>
        <begin position="7"/>
        <end position="188"/>
    </location>
</feature>
<reference evidence="5" key="1">
    <citation type="journal article" date="2014" name="Int. J. Syst. Evol. Microbiol.">
        <title>Complete genome sequence of Corynebacterium casei LMG S-19264T (=DSM 44701T), isolated from a smear-ripened cheese.</title>
        <authorList>
            <consortium name="US DOE Joint Genome Institute (JGI-PGF)"/>
            <person name="Walter F."/>
            <person name="Albersmeier A."/>
            <person name="Kalinowski J."/>
            <person name="Ruckert C."/>
        </authorList>
    </citation>
    <scope>NUCLEOTIDE SEQUENCE</scope>
    <source>
        <strain evidence="5">CGMCC 1.12777</strain>
    </source>
</reference>
<dbReference type="Pfam" id="PF00106">
    <property type="entry name" value="adh_short"/>
    <property type="match status" value="1"/>
</dbReference>
<keyword evidence="2" id="KW-0560">Oxidoreductase</keyword>
<dbReference type="AlphaFoldDB" id="A0A8J3A010"/>
<accession>A0A8J3A010</accession>
<evidence type="ECO:0000256" key="3">
    <source>
        <dbReference type="RuleBase" id="RU000363"/>
    </source>
</evidence>
<dbReference type="InterPro" id="IPR057326">
    <property type="entry name" value="KR_dom"/>
</dbReference>
<evidence type="ECO:0000313" key="5">
    <source>
        <dbReference type="EMBL" id="GGH87453.1"/>
    </source>
</evidence>
<sequence>MNHLRKKVVLITGSSGGFGKRLCASFLREGYSVVATLRDWDKRTEILNALSGETEQEHLHFFELDVTDNGQIRSVITTVIQQFGRIDVLINNAGFASGGYIEEVPMETWQQQIETNVLGLIAVTKAVLPYMRAAQKGTVVNMSSISGQIGFPGLGPYATSKFAIEGFSESLRLEMQPYGIRVIVIEPGAFQTNIWSKGIAAFHVESQSPYKNKSERLLQTVEMIEKKAGDPDDVVQLIVKKVTKDTSTFRASIGRGVKTTLFLKKLLPWHWIEATIIRKTK</sequence>
<dbReference type="PROSITE" id="PS00061">
    <property type="entry name" value="ADH_SHORT"/>
    <property type="match status" value="1"/>
</dbReference>
<dbReference type="NCBIfam" id="NF005372">
    <property type="entry name" value="PRK06914.1"/>
    <property type="match status" value="1"/>
</dbReference>
<dbReference type="PANTHER" id="PTHR43976">
    <property type="entry name" value="SHORT CHAIN DEHYDROGENASE"/>
    <property type="match status" value="1"/>
</dbReference>
<dbReference type="EMBL" id="BMFV01000039">
    <property type="protein sequence ID" value="GGH87453.1"/>
    <property type="molecule type" value="Genomic_DNA"/>
</dbReference>
<dbReference type="InterPro" id="IPR002347">
    <property type="entry name" value="SDR_fam"/>
</dbReference>
<dbReference type="Proteomes" id="UP000656813">
    <property type="component" value="Unassembled WGS sequence"/>
</dbReference>
<dbReference type="CDD" id="cd05374">
    <property type="entry name" value="17beta-HSD-like_SDR_c"/>
    <property type="match status" value="1"/>
</dbReference>
<gene>
    <name evidence="5" type="ORF">GCM10007096_37510</name>
</gene>
<dbReference type="InterPro" id="IPR051911">
    <property type="entry name" value="SDR_oxidoreductase"/>
</dbReference>
<evidence type="ECO:0000256" key="2">
    <source>
        <dbReference type="ARBA" id="ARBA00023002"/>
    </source>
</evidence>
<organism evidence="5 6">
    <name type="scientific">Pullulanibacillus pueri</name>
    <dbReference type="NCBI Taxonomy" id="1437324"/>
    <lineage>
        <taxon>Bacteria</taxon>
        <taxon>Bacillati</taxon>
        <taxon>Bacillota</taxon>
        <taxon>Bacilli</taxon>
        <taxon>Bacillales</taxon>
        <taxon>Sporolactobacillaceae</taxon>
        <taxon>Pullulanibacillus</taxon>
    </lineage>
</organism>
<protein>
    <submittedName>
        <fullName evidence="5">Short-chain dehydrogenase/reductase</fullName>
    </submittedName>
</protein>